<proteinExistence type="inferred from homology"/>
<evidence type="ECO:0000256" key="1">
    <source>
        <dbReference type="ARBA" id="ARBA00004477"/>
    </source>
</evidence>
<reference evidence="8 10" key="1">
    <citation type="journal article" date="2008" name="Science">
        <title>The Physcomitrella genome reveals evolutionary insights into the conquest of land by plants.</title>
        <authorList>
            <person name="Rensing S."/>
            <person name="Lang D."/>
            <person name="Zimmer A."/>
            <person name="Terry A."/>
            <person name="Salamov A."/>
            <person name="Shapiro H."/>
            <person name="Nishiyama T."/>
            <person name="Perroud P.-F."/>
            <person name="Lindquist E."/>
            <person name="Kamisugi Y."/>
            <person name="Tanahashi T."/>
            <person name="Sakakibara K."/>
            <person name="Fujita T."/>
            <person name="Oishi K."/>
            <person name="Shin-I T."/>
            <person name="Kuroki Y."/>
            <person name="Toyoda A."/>
            <person name="Suzuki Y."/>
            <person name="Hashimoto A."/>
            <person name="Yamaguchi K."/>
            <person name="Sugano A."/>
            <person name="Kohara Y."/>
            <person name="Fujiyama A."/>
            <person name="Anterola A."/>
            <person name="Aoki S."/>
            <person name="Ashton N."/>
            <person name="Barbazuk W.B."/>
            <person name="Barker E."/>
            <person name="Bennetzen J."/>
            <person name="Bezanilla M."/>
            <person name="Blankenship R."/>
            <person name="Cho S.H."/>
            <person name="Dutcher S."/>
            <person name="Estelle M."/>
            <person name="Fawcett J.A."/>
            <person name="Gundlach H."/>
            <person name="Hanada K."/>
            <person name="Heyl A."/>
            <person name="Hicks K.A."/>
            <person name="Hugh J."/>
            <person name="Lohr M."/>
            <person name="Mayer K."/>
            <person name="Melkozernov A."/>
            <person name="Murata T."/>
            <person name="Nelson D."/>
            <person name="Pils B."/>
            <person name="Prigge M."/>
            <person name="Reiss B."/>
            <person name="Renner T."/>
            <person name="Rombauts S."/>
            <person name="Rushton P."/>
            <person name="Sanderfoot A."/>
            <person name="Schween G."/>
            <person name="Shiu S.-H."/>
            <person name="Stueber K."/>
            <person name="Theodoulou F.L."/>
            <person name="Tu H."/>
            <person name="Van de Peer Y."/>
            <person name="Verrier P.J."/>
            <person name="Waters E."/>
            <person name="Wood A."/>
            <person name="Yang L."/>
            <person name="Cove D."/>
            <person name="Cuming A."/>
            <person name="Hasebe M."/>
            <person name="Lucas S."/>
            <person name="Mishler D.B."/>
            <person name="Reski R."/>
            <person name="Grigoriev I."/>
            <person name="Quatrano R.S."/>
            <person name="Boore J.L."/>
        </authorList>
    </citation>
    <scope>NUCLEOTIDE SEQUENCE [LARGE SCALE GENOMIC DNA]</scope>
    <source>
        <strain evidence="9 10">cv. Gransden 2004</strain>
    </source>
</reference>
<dbReference type="Pfam" id="PF10270">
    <property type="entry name" value="MMgT"/>
    <property type="match status" value="1"/>
</dbReference>
<evidence type="ECO:0000313" key="9">
    <source>
        <dbReference type="EnsemblPlants" id="Pp3c5_16080V3.1"/>
    </source>
</evidence>
<dbReference type="AlphaFoldDB" id="A9T5J4"/>
<evidence type="ECO:0000313" key="10">
    <source>
        <dbReference type="Proteomes" id="UP000006727"/>
    </source>
</evidence>
<reference evidence="8 10" key="2">
    <citation type="journal article" date="2018" name="Plant J.">
        <title>The Physcomitrella patens chromosome-scale assembly reveals moss genome structure and evolution.</title>
        <authorList>
            <person name="Lang D."/>
            <person name="Ullrich K.K."/>
            <person name="Murat F."/>
            <person name="Fuchs J."/>
            <person name="Jenkins J."/>
            <person name="Haas F.B."/>
            <person name="Piednoel M."/>
            <person name="Gundlach H."/>
            <person name="Van Bel M."/>
            <person name="Meyberg R."/>
            <person name="Vives C."/>
            <person name="Morata J."/>
            <person name="Symeonidi A."/>
            <person name="Hiss M."/>
            <person name="Muchero W."/>
            <person name="Kamisugi Y."/>
            <person name="Saleh O."/>
            <person name="Blanc G."/>
            <person name="Decker E.L."/>
            <person name="van Gessel N."/>
            <person name="Grimwood J."/>
            <person name="Hayes R.D."/>
            <person name="Graham S.W."/>
            <person name="Gunter L.E."/>
            <person name="McDaniel S.F."/>
            <person name="Hoernstein S.N.W."/>
            <person name="Larsson A."/>
            <person name="Li F.W."/>
            <person name="Perroud P.F."/>
            <person name="Phillips J."/>
            <person name="Ranjan P."/>
            <person name="Rokshar D.S."/>
            <person name="Rothfels C.J."/>
            <person name="Schneider L."/>
            <person name="Shu S."/>
            <person name="Stevenson D.W."/>
            <person name="Thummler F."/>
            <person name="Tillich M."/>
            <person name="Villarreal Aguilar J.C."/>
            <person name="Widiez T."/>
            <person name="Wong G.K."/>
            <person name="Wymore A."/>
            <person name="Zhang Y."/>
            <person name="Zimmer A.D."/>
            <person name="Quatrano R.S."/>
            <person name="Mayer K.F.X."/>
            <person name="Goodstein D."/>
            <person name="Casacuberta J.M."/>
            <person name="Vandepoele K."/>
            <person name="Reski R."/>
            <person name="Cuming A.C."/>
            <person name="Tuskan G.A."/>
            <person name="Maumus F."/>
            <person name="Salse J."/>
            <person name="Schmutz J."/>
            <person name="Rensing S.A."/>
        </authorList>
    </citation>
    <scope>NUCLEOTIDE SEQUENCE [LARGE SCALE GENOMIC DNA]</scope>
    <source>
        <strain evidence="9 10">cv. Gransden 2004</strain>
    </source>
</reference>
<comment type="similarity">
    <text evidence="2">Belongs to the membrane magnesium transporter (TC 1.A.67) family.</text>
</comment>
<dbReference type="InterPro" id="IPR018937">
    <property type="entry name" value="MMgT"/>
</dbReference>
<evidence type="ECO:0000256" key="4">
    <source>
        <dbReference type="ARBA" id="ARBA00022692"/>
    </source>
</evidence>
<dbReference type="Gramene" id="Pp3c5_16080V3.1">
    <property type="protein sequence ID" value="Pp3c5_16080V3.1"/>
    <property type="gene ID" value="Pp3c5_16080"/>
</dbReference>
<evidence type="ECO:0000256" key="7">
    <source>
        <dbReference type="ARBA" id="ARBA00023136"/>
    </source>
</evidence>
<dbReference type="EMBL" id="ABEU02000005">
    <property type="protein sequence ID" value="PNR54076.1"/>
    <property type="molecule type" value="Genomic_DNA"/>
</dbReference>
<dbReference type="PaxDb" id="3218-PP1S169_18V6.1"/>
<comment type="subunit">
    <text evidence="3">Component of the ER membrane protein complex (EMC).</text>
</comment>
<dbReference type="HOGENOM" id="CLU_122437_4_0_1"/>
<dbReference type="GO" id="GO:0005794">
    <property type="term" value="C:Golgi apparatus"/>
    <property type="evidence" value="ECO:0000318"/>
    <property type="project" value="GO_Central"/>
</dbReference>
<name>A9T5J4_PHYPA</name>
<keyword evidence="6" id="KW-1133">Transmembrane helix</keyword>
<dbReference type="OMA" id="YGVMYIA"/>
<dbReference type="GeneID" id="112282912"/>
<keyword evidence="10" id="KW-1185">Reference proteome</keyword>
<comment type="subcellular location">
    <subcellularLocation>
        <location evidence="1">Endoplasmic reticulum membrane</location>
        <topology evidence="1">Multi-pass membrane protein</topology>
    </subcellularLocation>
</comment>
<dbReference type="GO" id="GO:0072546">
    <property type="term" value="C:EMC complex"/>
    <property type="evidence" value="ECO:0000318"/>
    <property type="project" value="GO_Central"/>
</dbReference>
<dbReference type="GO" id="GO:0005886">
    <property type="term" value="C:plasma membrane"/>
    <property type="evidence" value="ECO:0000318"/>
    <property type="project" value="GO_Central"/>
</dbReference>
<dbReference type="EnsemblPlants" id="Pp3c5_16080V3.2">
    <property type="protein sequence ID" value="Pp3c5_16080V3.2"/>
    <property type="gene ID" value="Pp3c5_16080"/>
</dbReference>
<dbReference type="STRING" id="3218.A9T5J4"/>
<evidence type="ECO:0000313" key="8">
    <source>
        <dbReference type="EMBL" id="PNR54076.1"/>
    </source>
</evidence>
<sequence length="107" mass="11827">MGRVDFGIGVVGALLLMHSAVSTIEYRSALKIREEDFTYPPIQVVVEVAVSLLLFLWAALKVPGSFLPILPDAEANRVTMLCANLDFMTFNHRGKLFEPEVGEAKFS</sequence>
<dbReference type="RefSeq" id="XP_024376848.1">
    <property type="nucleotide sequence ID" value="XM_024521080.2"/>
</dbReference>
<dbReference type="Gramene" id="Pp3c5_16080V3.2">
    <property type="protein sequence ID" value="Pp3c5_16080V3.2"/>
    <property type="gene ID" value="Pp3c5_16080"/>
</dbReference>
<dbReference type="GO" id="GO:0022890">
    <property type="term" value="F:inorganic cation transmembrane transporter activity"/>
    <property type="evidence" value="ECO:0000318"/>
    <property type="project" value="GO_Central"/>
</dbReference>
<dbReference type="PANTHER" id="PTHR21181">
    <property type="match status" value="1"/>
</dbReference>
<dbReference type="PANTHER" id="PTHR21181:SF7">
    <property type="entry name" value="ER MEMBRANE PROTEIN COMPLEX SUBUNIT 5"/>
    <property type="match status" value="1"/>
</dbReference>
<dbReference type="Proteomes" id="UP000006727">
    <property type="component" value="Chromosome 5"/>
</dbReference>
<accession>A9T5J4</accession>
<dbReference type="EnsemblPlants" id="Pp3c5_16080V3.1">
    <property type="protein sequence ID" value="Pp3c5_16080V3.1"/>
    <property type="gene ID" value="Pp3c5_16080"/>
</dbReference>
<dbReference type="OrthoDB" id="44756at2759"/>
<reference evidence="9" key="3">
    <citation type="submission" date="2020-12" db="UniProtKB">
        <authorList>
            <consortium name="EnsemblPlants"/>
        </authorList>
    </citation>
    <scope>IDENTIFICATION</scope>
</reference>
<keyword evidence="7" id="KW-0472">Membrane</keyword>
<evidence type="ECO:0000256" key="3">
    <source>
        <dbReference type="ARBA" id="ARBA00011276"/>
    </source>
</evidence>
<protein>
    <submittedName>
        <fullName evidence="8 9">Uncharacterized protein</fullName>
    </submittedName>
</protein>
<gene>
    <name evidence="9" type="primary">LOC112282912</name>
    <name evidence="8" type="ORF">PHYPA_007752</name>
</gene>
<organism evidence="8">
    <name type="scientific">Physcomitrium patens</name>
    <name type="common">Spreading-leaved earth moss</name>
    <name type="synonym">Physcomitrella patens</name>
    <dbReference type="NCBI Taxonomy" id="3218"/>
    <lineage>
        <taxon>Eukaryota</taxon>
        <taxon>Viridiplantae</taxon>
        <taxon>Streptophyta</taxon>
        <taxon>Embryophyta</taxon>
        <taxon>Bryophyta</taxon>
        <taxon>Bryophytina</taxon>
        <taxon>Bryopsida</taxon>
        <taxon>Funariidae</taxon>
        <taxon>Funariales</taxon>
        <taxon>Funariaceae</taxon>
        <taxon>Physcomitrium</taxon>
    </lineage>
</organism>
<dbReference type="eggNOG" id="ENOG502S1Q8">
    <property type="taxonomic scope" value="Eukaryota"/>
</dbReference>
<evidence type="ECO:0000256" key="2">
    <source>
        <dbReference type="ARBA" id="ARBA00006109"/>
    </source>
</evidence>
<evidence type="ECO:0000256" key="5">
    <source>
        <dbReference type="ARBA" id="ARBA00022824"/>
    </source>
</evidence>
<dbReference type="GO" id="GO:0005769">
    <property type="term" value="C:early endosome"/>
    <property type="evidence" value="ECO:0000318"/>
    <property type="project" value="GO_Central"/>
</dbReference>
<keyword evidence="4" id="KW-0812">Transmembrane</keyword>
<evidence type="ECO:0000256" key="6">
    <source>
        <dbReference type="ARBA" id="ARBA00022989"/>
    </source>
</evidence>
<keyword evidence="5" id="KW-0256">Endoplasmic reticulum</keyword>